<evidence type="ECO:0000256" key="11">
    <source>
        <dbReference type="ARBA" id="ARBA00047836"/>
    </source>
</evidence>
<dbReference type="GO" id="GO:0008840">
    <property type="term" value="F:4-hydroxy-tetrahydrodipicolinate synthase activity"/>
    <property type="evidence" value="ECO:0007669"/>
    <property type="project" value="UniProtKB-UniRule"/>
</dbReference>
<comment type="catalytic activity">
    <reaction evidence="11">
        <text>L-aspartate 4-semialdehyde + pyruvate = (2S,4S)-4-hydroxy-2,3,4,5-tetrahydrodipicolinate + H2O + H(+)</text>
        <dbReference type="Rhea" id="RHEA:34171"/>
        <dbReference type="ChEBI" id="CHEBI:15361"/>
        <dbReference type="ChEBI" id="CHEBI:15377"/>
        <dbReference type="ChEBI" id="CHEBI:15378"/>
        <dbReference type="ChEBI" id="CHEBI:67139"/>
        <dbReference type="ChEBI" id="CHEBI:537519"/>
        <dbReference type="EC" id="4.3.3.7"/>
    </reaction>
</comment>
<proteinExistence type="inferred from homology"/>
<evidence type="ECO:0000256" key="13">
    <source>
        <dbReference type="PIRNR" id="PIRNR001365"/>
    </source>
</evidence>
<name>A0AAV5G9J0_CORAM</name>
<dbReference type="PANTHER" id="PTHR12128">
    <property type="entry name" value="DIHYDRODIPICOLINATE SYNTHASE"/>
    <property type="match status" value="1"/>
</dbReference>
<keyword evidence="8" id="KW-0457">Lysine biosynthesis</keyword>
<feature type="binding site" evidence="15">
    <location>
        <position position="204"/>
    </location>
    <ligand>
        <name>pyruvate</name>
        <dbReference type="ChEBI" id="CHEBI:15361"/>
    </ligand>
</feature>
<evidence type="ECO:0000256" key="14">
    <source>
        <dbReference type="PIRSR" id="PIRSR001365-1"/>
    </source>
</evidence>
<gene>
    <name evidence="16" type="primary">dapA_3</name>
    <name evidence="16" type="ORF">CAT723_14040</name>
</gene>
<evidence type="ECO:0000256" key="3">
    <source>
        <dbReference type="ARBA" id="ARBA00007592"/>
    </source>
</evidence>
<keyword evidence="5" id="KW-0963">Cytoplasm</keyword>
<evidence type="ECO:0000256" key="4">
    <source>
        <dbReference type="ARBA" id="ARBA00012086"/>
    </source>
</evidence>
<evidence type="ECO:0000256" key="8">
    <source>
        <dbReference type="ARBA" id="ARBA00023154"/>
    </source>
</evidence>
<reference evidence="16" key="1">
    <citation type="submission" date="2021-12" db="EMBL/GenBank/DDBJ databases">
        <title>Draft genome sequence of Corynebacterium ammoniagenes strain T-723.</title>
        <authorList>
            <person name="Matsuzawa M."/>
            <person name="Hiratani M."/>
            <person name="Abe I."/>
            <person name="Tsuji Y."/>
            <person name="Nakamura J."/>
        </authorList>
    </citation>
    <scope>NUCLEOTIDE SEQUENCE</scope>
    <source>
        <strain evidence="16">T-723</strain>
    </source>
</reference>
<evidence type="ECO:0000256" key="12">
    <source>
        <dbReference type="NCBIfam" id="TIGR00674"/>
    </source>
</evidence>
<dbReference type="EC" id="4.3.3.7" evidence="4 12"/>
<organism evidence="16 17">
    <name type="scientific">Corynebacterium ammoniagenes</name>
    <name type="common">Brevibacterium ammoniagenes</name>
    <dbReference type="NCBI Taxonomy" id="1697"/>
    <lineage>
        <taxon>Bacteria</taxon>
        <taxon>Bacillati</taxon>
        <taxon>Actinomycetota</taxon>
        <taxon>Actinomycetes</taxon>
        <taxon>Mycobacteriales</taxon>
        <taxon>Corynebacteriaceae</taxon>
        <taxon>Corynebacterium</taxon>
    </lineage>
</organism>
<dbReference type="Gene3D" id="3.20.20.70">
    <property type="entry name" value="Aldolase class I"/>
    <property type="match status" value="1"/>
</dbReference>
<feature type="active site" description="Proton donor/acceptor" evidence="14">
    <location>
        <position position="133"/>
    </location>
</feature>
<dbReference type="AlphaFoldDB" id="A0AAV5G9J0"/>
<evidence type="ECO:0000256" key="1">
    <source>
        <dbReference type="ARBA" id="ARBA00003294"/>
    </source>
</evidence>
<comment type="similarity">
    <text evidence="3 13">Belongs to the DapA family.</text>
</comment>
<dbReference type="CDD" id="cd00408">
    <property type="entry name" value="DHDPS-like"/>
    <property type="match status" value="1"/>
</dbReference>
<dbReference type="Pfam" id="PF00701">
    <property type="entry name" value="DHDPS"/>
    <property type="match status" value="1"/>
</dbReference>
<dbReference type="InterPro" id="IPR013785">
    <property type="entry name" value="Aldolase_TIM"/>
</dbReference>
<dbReference type="EMBL" id="BQKK01000002">
    <property type="protein sequence ID" value="GJN42925.1"/>
    <property type="molecule type" value="Genomic_DNA"/>
</dbReference>
<evidence type="ECO:0000256" key="15">
    <source>
        <dbReference type="PIRSR" id="PIRSR001365-2"/>
    </source>
</evidence>
<dbReference type="PIRSF" id="PIRSF001365">
    <property type="entry name" value="DHDPS"/>
    <property type="match status" value="1"/>
</dbReference>
<keyword evidence="9 13" id="KW-0456">Lyase</keyword>
<accession>A0AAV5G9J0</accession>
<dbReference type="NCBIfam" id="TIGR00674">
    <property type="entry name" value="dapA"/>
    <property type="match status" value="1"/>
</dbReference>
<dbReference type="PROSITE" id="PS00666">
    <property type="entry name" value="DHDPS_2"/>
    <property type="match status" value="1"/>
</dbReference>
<dbReference type="Proteomes" id="UP001054925">
    <property type="component" value="Unassembled WGS sequence"/>
</dbReference>
<evidence type="ECO:0000256" key="5">
    <source>
        <dbReference type="ARBA" id="ARBA00022490"/>
    </source>
</evidence>
<dbReference type="RefSeq" id="WP_236163803.1">
    <property type="nucleotide sequence ID" value="NZ_BQKK01000002.1"/>
</dbReference>
<dbReference type="SMART" id="SM01130">
    <property type="entry name" value="DHDPS"/>
    <property type="match status" value="1"/>
</dbReference>
<comment type="caution">
    <text evidence="16">The sequence shown here is derived from an EMBL/GenBank/DDBJ whole genome shotgun (WGS) entry which is preliminary data.</text>
</comment>
<evidence type="ECO:0000256" key="9">
    <source>
        <dbReference type="ARBA" id="ARBA00023239"/>
    </source>
</evidence>
<comment type="pathway">
    <text evidence="2">Amino-acid biosynthesis; L-lysine biosynthesis via DAP pathway; (S)-tetrahydrodipicolinate from L-aspartate: step 3/4.</text>
</comment>
<evidence type="ECO:0000256" key="2">
    <source>
        <dbReference type="ARBA" id="ARBA00005120"/>
    </source>
</evidence>
<keyword evidence="7" id="KW-0220">Diaminopimelate biosynthesis</keyword>
<evidence type="ECO:0000313" key="16">
    <source>
        <dbReference type="EMBL" id="GJN42925.1"/>
    </source>
</evidence>
<dbReference type="GO" id="GO:0009089">
    <property type="term" value="P:lysine biosynthetic process via diaminopimelate"/>
    <property type="evidence" value="ECO:0007669"/>
    <property type="project" value="UniProtKB-UniRule"/>
</dbReference>
<comment type="function">
    <text evidence="1">Catalyzes the condensation of (S)-aspartate-beta-semialdehyde [(S)-ASA] and pyruvate to 4-hydroxy-tetrahydrodipicolinate (HTPA).</text>
</comment>
<evidence type="ECO:0000256" key="10">
    <source>
        <dbReference type="ARBA" id="ARBA00023270"/>
    </source>
</evidence>
<dbReference type="InterPro" id="IPR020625">
    <property type="entry name" value="Schiff_base-form_aldolases_AS"/>
</dbReference>
<dbReference type="InterPro" id="IPR002220">
    <property type="entry name" value="DapA-like"/>
</dbReference>
<dbReference type="GO" id="GO:0019877">
    <property type="term" value="P:diaminopimelate biosynthetic process"/>
    <property type="evidence" value="ECO:0007669"/>
    <property type="project" value="UniProtKB-KW"/>
</dbReference>
<evidence type="ECO:0000256" key="6">
    <source>
        <dbReference type="ARBA" id="ARBA00022605"/>
    </source>
</evidence>
<evidence type="ECO:0000313" key="17">
    <source>
        <dbReference type="Proteomes" id="UP001054925"/>
    </source>
</evidence>
<keyword evidence="6" id="KW-0028">Amino-acid biosynthesis</keyword>
<feature type="active site" description="Schiff-base intermediate with substrate" evidence="14">
    <location>
        <position position="162"/>
    </location>
</feature>
<keyword evidence="10" id="KW-0704">Schiff base</keyword>
<dbReference type="PRINTS" id="PR00146">
    <property type="entry name" value="DHPICSNTHASE"/>
</dbReference>
<protein>
    <recommendedName>
        <fullName evidence="4 12">4-hydroxy-tetrahydrodipicolinate synthase</fullName>
        <ecNumber evidence="4 12">4.3.3.7</ecNumber>
    </recommendedName>
</protein>
<sequence length="295" mass="32469">MFKGIYCPSITPITNEGKVDFDVWSQHLNFLIENGIDGILILGSIGEFYAFDEQEKRDIIDFAVKEIAGRAKVLVGTGNTRLNDTIDLTKHAQDSGADGAVVVSPYYFGPSEAAAEQYFGKLAEAVDLPLILYNFPDRTGSDLSPELVGKLSKAHSNFVGIKDTVDNISHTRGVIAATDDSFAVFSGFDEYYFPNRIAGGVGIISGLTNVFPDLFAEMHRTIESGEINSAKRLASDVSELMQIYAIGDQFIHTIKTAVKSRYLSDLNTATREPFIELTDEEQESVEKIVEKFGRK</sequence>
<dbReference type="PANTHER" id="PTHR12128:SF66">
    <property type="entry name" value="4-HYDROXY-2-OXOGLUTARATE ALDOLASE, MITOCHONDRIAL"/>
    <property type="match status" value="1"/>
</dbReference>
<dbReference type="InterPro" id="IPR005263">
    <property type="entry name" value="DapA"/>
</dbReference>
<evidence type="ECO:0000256" key="7">
    <source>
        <dbReference type="ARBA" id="ARBA00022915"/>
    </source>
</evidence>
<dbReference type="SUPFAM" id="SSF51569">
    <property type="entry name" value="Aldolase"/>
    <property type="match status" value="1"/>
</dbReference>